<dbReference type="PROSITE" id="PS00963">
    <property type="entry name" value="RIBOSOMAL_S2_2"/>
    <property type="match status" value="1"/>
</dbReference>
<dbReference type="PANTHER" id="PTHR12534">
    <property type="entry name" value="30S RIBOSOMAL PROTEIN S2 PROKARYOTIC AND ORGANELLAR"/>
    <property type="match status" value="1"/>
</dbReference>
<dbReference type="EMBL" id="PEZL01000045">
    <property type="protein sequence ID" value="PIS13198.1"/>
    <property type="molecule type" value="Genomic_DNA"/>
</dbReference>
<dbReference type="Gene3D" id="3.40.50.10490">
    <property type="entry name" value="Glucose-6-phosphate isomerase like protein, domain 1"/>
    <property type="match status" value="1"/>
</dbReference>
<dbReference type="Pfam" id="PF00318">
    <property type="entry name" value="Ribosomal_S2"/>
    <property type="match status" value="1"/>
</dbReference>
<dbReference type="GO" id="GO:0006412">
    <property type="term" value="P:translation"/>
    <property type="evidence" value="ECO:0007669"/>
    <property type="project" value="UniProtKB-UniRule"/>
</dbReference>
<dbReference type="GO" id="GO:0003735">
    <property type="term" value="F:structural constituent of ribosome"/>
    <property type="evidence" value="ECO:0007669"/>
    <property type="project" value="InterPro"/>
</dbReference>
<dbReference type="InterPro" id="IPR005706">
    <property type="entry name" value="Ribosomal_uS2_bac/mit/plastid"/>
</dbReference>
<evidence type="ECO:0000256" key="5">
    <source>
        <dbReference type="HAMAP-Rule" id="MF_00291"/>
    </source>
</evidence>
<proteinExistence type="inferred from homology"/>
<keyword evidence="2 5" id="KW-0689">Ribosomal protein</keyword>
<evidence type="ECO:0000256" key="4">
    <source>
        <dbReference type="ARBA" id="ARBA00035256"/>
    </source>
</evidence>
<evidence type="ECO:0000256" key="2">
    <source>
        <dbReference type="ARBA" id="ARBA00022980"/>
    </source>
</evidence>
<evidence type="ECO:0000256" key="3">
    <source>
        <dbReference type="ARBA" id="ARBA00023274"/>
    </source>
</evidence>
<dbReference type="CDD" id="cd01425">
    <property type="entry name" value="RPS2"/>
    <property type="match status" value="1"/>
</dbReference>
<dbReference type="InterPro" id="IPR018130">
    <property type="entry name" value="Ribosomal_uS2_CS"/>
</dbReference>
<dbReference type="InterPro" id="IPR023591">
    <property type="entry name" value="Ribosomal_uS2_flav_dom_sf"/>
</dbReference>
<sequence>MTDTVTDNKKDIKKEDKKQAFLREIEEMYRAGVHFGYSRSLKHSKMQPFFLGSKNGAEIFHLEKVYPLFNNALDFVKELGAKRAKILFVATKPEATDIIEKAGRDLNMSYVTERWLGGTLTNFEIIKKRIDFFRDLKDKKSTTDFSGMTKKEKGRLEKQLLKMESRFGGLVALTEIPRALVVVDSKKEEIAVEEARGLKIPIIAILNSDCDPTAVDYPIPANDTAVLSIEYLIDKLVKAYKEGMKGTKIEK</sequence>
<protein>
    <recommendedName>
        <fullName evidence="4 5">Small ribosomal subunit protein uS2</fullName>
    </recommendedName>
</protein>
<comment type="similarity">
    <text evidence="1 5 6">Belongs to the universal ribosomal protein uS2 family.</text>
</comment>
<evidence type="ECO:0000256" key="6">
    <source>
        <dbReference type="RuleBase" id="RU003631"/>
    </source>
</evidence>
<name>A0A2H0WML9_9BACT</name>
<dbReference type="NCBIfam" id="TIGR01011">
    <property type="entry name" value="rpsB_bact"/>
    <property type="match status" value="1"/>
</dbReference>
<dbReference type="GO" id="GO:0015935">
    <property type="term" value="C:small ribosomal subunit"/>
    <property type="evidence" value="ECO:0007669"/>
    <property type="project" value="InterPro"/>
</dbReference>
<dbReference type="PANTHER" id="PTHR12534:SF0">
    <property type="entry name" value="SMALL RIBOSOMAL SUBUNIT PROTEIN US2M"/>
    <property type="match status" value="1"/>
</dbReference>
<dbReference type="HAMAP" id="MF_00291_B">
    <property type="entry name" value="Ribosomal_uS2_B"/>
    <property type="match status" value="1"/>
</dbReference>
<dbReference type="Gene3D" id="1.10.287.610">
    <property type="entry name" value="Helix hairpin bin"/>
    <property type="match status" value="1"/>
</dbReference>
<dbReference type="PRINTS" id="PR00395">
    <property type="entry name" value="RIBOSOMALS2"/>
</dbReference>
<comment type="caution">
    <text evidence="7">The sequence shown here is derived from an EMBL/GenBank/DDBJ whole genome shotgun (WGS) entry which is preliminary data.</text>
</comment>
<evidence type="ECO:0000313" key="7">
    <source>
        <dbReference type="EMBL" id="PIS13198.1"/>
    </source>
</evidence>
<dbReference type="SUPFAM" id="SSF52313">
    <property type="entry name" value="Ribosomal protein S2"/>
    <property type="match status" value="1"/>
</dbReference>
<dbReference type="InterPro" id="IPR001865">
    <property type="entry name" value="Ribosomal_uS2"/>
</dbReference>
<evidence type="ECO:0000313" key="8">
    <source>
        <dbReference type="Proteomes" id="UP000230353"/>
    </source>
</evidence>
<organism evidence="7 8">
    <name type="scientific">Candidatus Tagabacteria bacterium CG09_land_8_20_14_0_10_41_14</name>
    <dbReference type="NCBI Taxonomy" id="1975021"/>
    <lineage>
        <taxon>Bacteria</taxon>
        <taxon>Candidatus Tagaibacteriota</taxon>
    </lineage>
</organism>
<dbReference type="PROSITE" id="PS00962">
    <property type="entry name" value="RIBOSOMAL_S2_1"/>
    <property type="match status" value="1"/>
</dbReference>
<keyword evidence="3 5" id="KW-0687">Ribonucleoprotein</keyword>
<reference evidence="8" key="1">
    <citation type="submission" date="2017-09" db="EMBL/GenBank/DDBJ databases">
        <title>Depth-based differentiation of microbial function through sediment-hosted aquifers and enrichment of novel symbionts in the deep terrestrial subsurface.</title>
        <authorList>
            <person name="Probst A.J."/>
            <person name="Ladd B."/>
            <person name="Jarett J.K."/>
            <person name="Geller-Mcgrath D.E."/>
            <person name="Sieber C.M.K."/>
            <person name="Emerson J.B."/>
            <person name="Anantharaman K."/>
            <person name="Thomas B.C."/>
            <person name="Malmstrom R."/>
            <person name="Stieglmeier M."/>
            <person name="Klingl A."/>
            <person name="Woyke T."/>
            <person name="Ryan C.M."/>
            <person name="Banfield J.F."/>
        </authorList>
    </citation>
    <scope>NUCLEOTIDE SEQUENCE [LARGE SCALE GENOMIC DNA]</scope>
</reference>
<dbReference type="Proteomes" id="UP000230353">
    <property type="component" value="Unassembled WGS sequence"/>
</dbReference>
<gene>
    <name evidence="5 7" type="primary">rpsB</name>
    <name evidence="7" type="ORF">COT67_03005</name>
</gene>
<dbReference type="AlphaFoldDB" id="A0A2H0WML9"/>
<accession>A0A2H0WML9</accession>
<evidence type="ECO:0000256" key="1">
    <source>
        <dbReference type="ARBA" id="ARBA00006242"/>
    </source>
</evidence>